<protein>
    <submittedName>
        <fullName evidence="1">Uncharacterized protein</fullName>
    </submittedName>
</protein>
<keyword evidence="2" id="KW-1185">Reference proteome</keyword>
<name>A0AA35KZS6_9SAUR</name>
<reference evidence="1" key="1">
    <citation type="submission" date="2022-12" db="EMBL/GenBank/DDBJ databases">
        <authorList>
            <person name="Alioto T."/>
            <person name="Alioto T."/>
            <person name="Gomez Garrido J."/>
        </authorList>
    </citation>
    <scope>NUCLEOTIDE SEQUENCE</scope>
</reference>
<gene>
    <name evidence="1" type="ORF">PODLI_1B004471</name>
</gene>
<sequence length="140" mass="15271">MREDSLGTNWPGELRNTLATEADVLKAAGPATRRCQKMGLGTNEPPKSPDVPLSPLECHNYFCFLIVIGKLSRLVQIGLQPNALYGLSGKSKDGEFIVLEGRRAAARWNPPRFGARMETPRARSGEPRGSCAATFFSARP</sequence>
<evidence type="ECO:0000313" key="2">
    <source>
        <dbReference type="Proteomes" id="UP001178461"/>
    </source>
</evidence>
<organism evidence="1 2">
    <name type="scientific">Podarcis lilfordi</name>
    <name type="common">Lilford's wall lizard</name>
    <dbReference type="NCBI Taxonomy" id="74358"/>
    <lineage>
        <taxon>Eukaryota</taxon>
        <taxon>Metazoa</taxon>
        <taxon>Chordata</taxon>
        <taxon>Craniata</taxon>
        <taxon>Vertebrata</taxon>
        <taxon>Euteleostomi</taxon>
        <taxon>Lepidosauria</taxon>
        <taxon>Squamata</taxon>
        <taxon>Bifurcata</taxon>
        <taxon>Unidentata</taxon>
        <taxon>Episquamata</taxon>
        <taxon>Laterata</taxon>
        <taxon>Lacertibaenia</taxon>
        <taxon>Lacertidae</taxon>
        <taxon>Podarcis</taxon>
    </lineage>
</organism>
<accession>A0AA35KZS6</accession>
<dbReference type="EMBL" id="OX395135">
    <property type="protein sequence ID" value="CAI5786754.1"/>
    <property type="molecule type" value="Genomic_DNA"/>
</dbReference>
<proteinExistence type="predicted"/>
<evidence type="ECO:0000313" key="1">
    <source>
        <dbReference type="EMBL" id="CAI5786754.1"/>
    </source>
</evidence>
<dbReference type="AlphaFoldDB" id="A0AA35KZS6"/>
<dbReference type="Proteomes" id="UP001178461">
    <property type="component" value="Chromosome 10"/>
</dbReference>